<dbReference type="EMBL" id="MHLV01000004">
    <property type="protein sequence ID" value="OGZ18089.1"/>
    <property type="molecule type" value="Genomic_DNA"/>
</dbReference>
<dbReference type="Pfam" id="PF00149">
    <property type="entry name" value="Metallophos"/>
    <property type="match status" value="1"/>
</dbReference>
<dbReference type="SUPFAM" id="SSF56300">
    <property type="entry name" value="Metallo-dependent phosphatases"/>
    <property type="match status" value="1"/>
</dbReference>
<dbReference type="InterPro" id="IPR004843">
    <property type="entry name" value="Calcineurin-like_PHP"/>
</dbReference>
<evidence type="ECO:0000256" key="2">
    <source>
        <dbReference type="ARBA" id="ARBA00022801"/>
    </source>
</evidence>
<dbReference type="Proteomes" id="UP000176752">
    <property type="component" value="Unassembled WGS sequence"/>
</dbReference>
<dbReference type="PANTHER" id="PTHR31302:SF31">
    <property type="entry name" value="PHOSPHODIESTERASE YAEI"/>
    <property type="match status" value="1"/>
</dbReference>
<protein>
    <recommendedName>
        <fullName evidence="3">Calcineurin-like phosphoesterase domain-containing protein</fullName>
    </recommendedName>
</protein>
<dbReference type="GO" id="GO:0008758">
    <property type="term" value="F:UDP-2,3-diacylglucosamine hydrolase activity"/>
    <property type="evidence" value="ECO:0007669"/>
    <property type="project" value="TreeGrafter"/>
</dbReference>
<dbReference type="Gene3D" id="3.60.21.10">
    <property type="match status" value="1"/>
</dbReference>
<dbReference type="CDD" id="cd07385">
    <property type="entry name" value="MPP_YkuE_C"/>
    <property type="match status" value="1"/>
</dbReference>
<dbReference type="GO" id="GO:0016020">
    <property type="term" value="C:membrane"/>
    <property type="evidence" value="ECO:0007669"/>
    <property type="project" value="GOC"/>
</dbReference>
<evidence type="ECO:0000259" key="3">
    <source>
        <dbReference type="Pfam" id="PF00149"/>
    </source>
</evidence>
<accession>A0A1G2DWW5</accession>
<organism evidence="4 5">
    <name type="scientific">Candidatus Nealsonbacteria bacterium RBG_13_36_15</name>
    <dbReference type="NCBI Taxonomy" id="1801660"/>
    <lineage>
        <taxon>Bacteria</taxon>
        <taxon>Candidatus Nealsoniibacteriota</taxon>
    </lineage>
</organism>
<dbReference type="PANTHER" id="PTHR31302">
    <property type="entry name" value="TRANSMEMBRANE PROTEIN WITH METALLOPHOSPHOESTERASE DOMAIN-RELATED"/>
    <property type="match status" value="1"/>
</dbReference>
<dbReference type="GO" id="GO:0009245">
    <property type="term" value="P:lipid A biosynthetic process"/>
    <property type="evidence" value="ECO:0007669"/>
    <property type="project" value="TreeGrafter"/>
</dbReference>
<proteinExistence type="predicted"/>
<dbReference type="AlphaFoldDB" id="A0A1G2DWW5"/>
<gene>
    <name evidence="4" type="ORF">A2Z78_01405</name>
</gene>
<feature type="domain" description="Calcineurin-like phosphoesterase" evidence="3">
    <location>
        <begin position="46"/>
        <end position="210"/>
    </location>
</feature>
<evidence type="ECO:0000313" key="5">
    <source>
        <dbReference type="Proteomes" id="UP000176752"/>
    </source>
</evidence>
<sequence length="270" mass="30913">MIIGGVLLVLIVAALVWGFFIEPNVIMVERIELEIDNLPSSFKGNKIVHISDFHSNSFGNREKKVLDNLKQLNPDFIFVTGDFISWTTKDLNSCRIFWKELAKNYPERVIGVLGNHEHRHRNLRLADIKKLLEESGIEILENETKKIEKDGAFLYLVGVDDPHEGYDNIDKATKGINTEEPKILIAHSPEIFRKIKGKNINLALVGHTHGGQVNIPFITNFFIPLRYDKQYKGGFYEEDSTFLYVNRGIGTTFVPIRFNSFPEITLIELK</sequence>
<keyword evidence="2" id="KW-0378">Hydrolase</keyword>
<keyword evidence="1" id="KW-0479">Metal-binding</keyword>
<comment type="caution">
    <text evidence="4">The sequence shown here is derived from an EMBL/GenBank/DDBJ whole genome shotgun (WGS) entry which is preliminary data.</text>
</comment>
<dbReference type="InterPro" id="IPR029052">
    <property type="entry name" value="Metallo-depent_PP-like"/>
</dbReference>
<evidence type="ECO:0000313" key="4">
    <source>
        <dbReference type="EMBL" id="OGZ18089.1"/>
    </source>
</evidence>
<dbReference type="STRING" id="1801660.A2Z78_01405"/>
<evidence type="ECO:0000256" key="1">
    <source>
        <dbReference type="ARBA" id="ARBA00022723"/>
    </source>
</evidence>
<dbReference type="InterPro" id="IPR051158">
    <property type="entry name" value="Metallophosphoesterase_sf"/>
</dbReference>
<dbReference type="GO" id="GO:0046872">
    <property type="term" value="F:metal ion binding"/>
    <property type="evidence" value="ECO:0007669"/>
    <property type="project" value="UniProtKB-KW"/>
</dbReference>
<name>A0A1G2DWW5_9BACT</name>
<reference evidence="4 5" key="1">
    <citation type="journal article" date="2016" name="Nat. Commun.">
        <title>Thousands of microbial genomes shed light on interconnected biogeochemical processes in an aquifer system.</title>
        <authorList>
            <person name="Anantharaman K."/>
            <person name="Brown C.T."/>
            <person name="Hug L.A."/>
            <person name="Sharon I."/>
            <person name="Castelle C.J."/>
            <person name="Probst A.J."/>
            <person name="Thomas B.C."/>
            <person name="Singh A."/>
            <person name="Wilkins M.J."/>
            <person name="Karaoz U."/>
            <person name="Brodie E.L."/>
            <person name="Williams K.H."/>
            <person name="Hubbard S.S."/>
            <person name="Banfield J.F."/>
        </authorList>
    </citation>
    <scope>NUCLEOTIDE SEQUENCE [LARGE SCALE GENOMIC DNA]</scope>
</reference>